<dbReference type="Proteomes" id="UP000276301">
    <property type="component" value="Unassembled WGS sequence"/>
</dbReference>
<sequence>MALRTIIKEGDERLRKKSRPVTEFNERLWTLLDDMYETMKGDGVGIAAPQVGILRRAVVIDVGEGRHELVNPEIVEQEGDQYGGEGCLSVPGQYGMVHRPQKLRVRAQDRYGKPFELEAEGYLAVAVCHETDHLDGVLFIDKADRMLDPEELEETE</sequence>
<keyword evidence="3" id="KW-0648">Protein biosynthesis</keyword>
<dbReference type="EC" id="3.5.1.88" evidence="3"/>
<name>A0A498D0D0_9FIRM</name>
<dbReference type="Gene3D" id="3.90.45.10">
    <property type="entry name" value="Peptide deformylase"/>
    <property type="match status" value="1"/>
</dbReference>
<protein>
    <recommendedName>
        <fullName evidence="3">Peptide deformylase</fullName>
        <shortName evidence="3">PDF</shortName>
        <ecNumber evidence="3">3.5.1.88</ecNumber>
    </recommendedName>
    <alternativeName>
        <fullName evidence="3">Polypeptide deformylase</fullName>
    </alternativeName>
</protein>
<dbReference type="PANTHER" id="PTHR10458">
    <property type="entry name" value="PEPTIDE DEFORMYLASE"/>
    <property type="match status" value="1"/>
</dbReference>
<feature type="binding site" evidence="3">
    <location>
        <position position="87"/>
    </location>
    <ligand>
        <name>Fe cation</name>
        <dbReference type="ChEBI" id="CHEBI:24875"/>
    </ligand>
</feature>
<evidence type="ECO:0000313" key="4">
    <source>
        <dbReference type="EMBL" id="RLL10845.1"/>
    </source>
</evidence>
<comment type="cofactor">
    <cofactor evidence="3">
        <name>Fe(2+)</name>
        <dbReference type="ChEBI" id="CHEBI:29033"/>
    </cofactor>
    <text evidence="3">Binds 1 Fe(2+) ion.</text>
</comment>
<dbReference type="PIRSF" id="PIRSF004749">
    <property type="entry name" value="Pep_def"/>
    <property type="match status" value="1"/>
</dbReference>
<dbReference type="HAMAP" id="MF_00163">
    <property type="entry name" value="Pep_deformylase"/>
    <property type="match status" value="1"/>
</dbReference>
<dbReference type="RefSeq" id="WP_101548930.1">
    <property type="nucleotide sequence ID" value="NZ_DBFBJK010000193.1"/>
</dbReference>
<comment type="caution">
    <text evidence="4">The sequence shown here is derived from an EMBL/GenBank/DDBJ whole genome shotgun (WGS) entry which is preliminary data.</text>
</comment>
<accession>A0A498D0D0</accession>
<dbReference type="SUPFAM" id="SSF56420">
    <property type="entry name" value="Peptide deformylase"/>
    <property type="match status" value="1"/>
</dbReference>
<reference evidence="4 5" key="1">
    <citation type="submission" date="2018-10" db="EMBL/GenBank/DDBJ databases">
        <title>Anaerotruncus faecis sp. nov., isolated from human feces.</title>
        <authorList>
            <person name="Wang Y.-J."/>
        </authorList>
    </citation>
    <scope>NUCLEOTIDE SEQUENCE [LARGE SCALE GENOMIC DNA]</scope>
    <source>
        <strain evidence="4 5">22A2-44</strain>
    </source>
</reference>
<keyword evidence="3 4" id="KW-0378">Hydrolase</keyword>
<comment type="similarity">
    <text evidence="1 3">Belongs to the polypeptide deformylase family.</text>
</comment>
<dbReference type="GO" id="GO:0042586">
    <property type="term" value="F:peptide deformylase activity"/>
    <property type="evidence" value="ECO:0007669"/>
    <property type="project" value="UniProtKB-UniRule"/>
</dbReference>
<dbReference type="CDD" id="cd00487">
    <property type="entry name" value="Pep_deformylase"/>
    <property type="match status" value="1"/>
</dbReference>
<dbReference type="EMBL" id="RCHT01000012">
    <property type="protein sequence ID" value="RLL10845.1"/>
    <property type="molecule type" value="Genomic_DNA"/>
</dbReference>
<proteinExistence type="inferred from homology"/>
<evidence type="ECO:0000313" key="5">
    <source>
        <dbReference type="Proteomes" id="UP000276301"/>
    </source>
</evidence>
<dbReference type="GO" id="GO:0046872">
    <property type="term" value="F:metal ion binding"/>
    <property type="evidence" value="ECO:0007669"/>
    <property type="project" value="UniProtKB-KW"/>
</dbReference>
<dbReference type="InterPro" id="IPR023635">
    <property type="entry name" value="Peptide_deformylase"/>
</dbReference>
<organism evidence="4 5">
    <name type="scientific">Anaerotruncus massiliensis</name>
    <name type="common">ex Liu et al. 2021</name>
    <dbReference type="NCBI Taxonomy" id="2321404"/>
    <lineage>
        <taxon>Bacteria</taxon>
        <taxon>Bacillati</taxon>
        <taxon>Bacillota</taxon>
        <taxon>Clostridia</taxon>
        <taxon>Eubacteriales</taxon>
        <taxon>Oscillospiraceae</taxon>
        <taxon>Anaerotruncus</taxon>
    </lineage>
</organism>
<comment type="catalytic activity">
    <reaction evidence="3">
        <text>N-terminal N-formyl-L-methionyl-[peptide] + H2O = N-terminal L-methionyl-[peptide] + formate</text>
        <dbReference type="Rhea" id="RHEA:24420"/>
        <dbReference type="Rhea" id="RHEA-COMP:10639"/>
        <dbReference type="Rhea" id="RHEA-COMP:10640"/>
        <dbReference type="ChEBI" id="CHEBI:15377"/>
        <dbReference type="ChEBI" id="CHEBI:15740"/>
        <dbReference type="ChEBI" id="CHEBI:49298"/>
        <dbReference type="ChEBI" id="CHEBI:64731"/>
        <dbReference type="EC" id="3.5.1.88"/>
    </reaction>
</comment>
<feature type="active site" evidence="3">
    <location>
        <position position="130"/>
    </location>
</feature>
<dbReference type="PANTHER" id="PTHR10458:SF22">
    <property type="entry name" value="PEPTIDE DEFORMYLASE"/>
    <property type="match status" value="1"/>
</dbReference>
<evidence type="ECO:0000256" key="1">
    <source>
        <dbReference type="ARBA" id="ARBA00010759"/>
    </source>
</evidence>
<dbReference type="PRINTS" id="PR01576">
    <property type="entry name" value="PDEFORMYLASE"/>
</dbReference>
<gene>
    <name evidence="3 4" type="primary">def</name>
    <name evidence="4" type="ORF">D4A47_08100</name>
</gene>
<evidence type="ECO:0000256" key="3">
    <source>
        <dbReference type="HAMAP-Rule" id="MF_00163"/>
    </source>
</evidence>
<dbReference type="Pfam" id="PF01327">
    <property type="entry name" value="Pep_deformylase"/>
    <property type="match status" value="1"/>
</dbReference>
<feature type="binding site" evidence="3">
    <location>
        <position position="129"/>
    </location>
    <ligand>
        <name>Fe cation</name>
        <dbReference type="ChEBI" id="CHEBI:24875"/>
    </ligand>
</feature>
<dbReference type="GO" id="GO:0006412">
    <property type="term" value="P:translation"/>
    <property type="evidence" value="ECO:0007669"/>
    <property type="project" value="UniProtKB-UniRule"/>
</dbReference>
<dbReference type="InterPro" id="IPR036821">
    <property type="entry name" value="Peptide_deformylase_sf"/>
</dbReference>
<feature type="binding site" evidence="3">
    <location>
        <position position="133"/>
    </location>
    <ligand>
        <name>Fe cation</name>
        <dbReference type="ChEBI" id="CHEBI:24875"/>
    </ligand>
</feature>
<dbReference type="NCBIfam" id="TIGR00079">
    <property type="entry name" value="pept_deformyl"/>
    <property type="match status" value="1"/>
</dbReference>
<evidence type="ECO:0000256" key="2">
    <source>
        <dbReference type="ARBA" id="ARBA00023004"/>
    </source>
</evidence>
<keyword evidence="3" id="KW-0479">Metal-binding</keyword>
<dbReference type="NCBIfam" id="NF001159">
    <property type="entry name" value="PRK00150.1-3"/>
    <property type="match status" value="1"/>
</dbReference>
<keyword evidence="5" id="KW-1185">Reference proteome</keyword>
<keyword evidence="2 3" id="KW-0408">Iron</keyword>
<dbReference type="AlphaFoldDB" id="A0A498D0D0"/>
<comment type="function">
    <text evidence="3">Removes the formyl group from the N-terminal Met of newly synthesized proteins. Requires at least a dipeptide for an efficient rate of reaction. N-terminal L-methionine is a prerequisite for activity but the enzyme has broad specificity at other positions.</text>
</comment>